<proteinExistence type="predicted"/>
<gene>
    <name evidence="1" type="ORF">SINV_00598</name>
</gene>
<evidence type="ECO:0000313" key="1">
    <source>
        <dbReference type="EMBL" id="EFZ22510.1"/>
    </source>
</evidence>
<sequence length="99" mass="10551">MTAACFAFRPAKGDAAPHRAARIELYDLIQPAGAFSAGKCKGTRGNDTLSTGRATTRILCRLLKTELCCNVVTAATTHARPLTQRDSKLTDSFEGHGTV</sequence>
<organism>
    <name type="scientific">Solenopsis invicta</name>
    <name type="common">Red imported fire ant</name>
    <name type="synonym">Solenopsis wagneri</name>
    <dbReference type="NCBI Taxonomy" id="13686"/>
    <lineage>
        <taxon>Eukaryota</taxon>
        <taxon>Metazoa</taxon>
        <taxon>Ecdysozoa</taxon>
        <taxon>Arthropoda</taxon>
        <taxon>Hexapoda</taxon>
        <taxon>Insecta</taxon>
        <taxon>Pterygota</taxon>
        <taxon>Neoptera</taxon>
        <taxon>Endopterygota</taxon>
        <taxon>Hymenoptera</taxon>
        <taxon>Apocrita</taxon>
        <taxon>Aculeata</taxon>
        <taxon>Formicoidea</taxon>
        <taxon>Formicidae</taxon>
        <taxon>Myrmicinae</taxon>
        <taxon>Solenopsis</taxon>
    </lineage>
</organism>
<feature type="non-terminal residue" evidence="1">
    <location>
        <position position="99"/>
    </location>
</feature>
<dbReference type="AlphaFoldDB" id="E9IA90"/>
<name>E9IA90_SOLIN</name>
<protein>
    <submittedName>
        <fullName evidence="1">Uncharacterized protein</fullName>
    </submittedName>
</protein>
<dbReference type="EMBL" id="GL761995">
    <property type="protein sequence ID" value="EFZ22510.1"/>
    <property type="molecule type" value="Genomic_DNA"/>
</dbReference>
<dbReference type="HOGENOM" id="CLU_2326714_0_0_1"/>
<accession>E9IA90</accession>
<reference evidence="1" key="1">
    <citation type="journal article" date="2011" name="Proc. Natl. Acad. Sci. U.S.A.">
        <title>The genome of the fire ant Solenopsis invicta.</title>
        <authorList>
            <person name="Wurm Y."/>
            <person name="Wang J."/>
            <person name="Riba-Grognuz O."/>
            <person name="Corona M."/>
            <person name="Nygaard S."/>
            <person name="Hunt B.G."/>
            <person name="Ingram K.K."/>
            <person name="Falquet L."/>
            <person name="Nipitwattanaphon M."/>
            <person name="Gotzek D."/>
            <person name="Dijkstra M.B."/>
            <person name="Oettler J."/>
            <person name="Comtesse F."/>
            <person name="Shih C.J."/>
            <person name="Wu W.J."/>
            <person name="Yang C.C."/>
            <person name="Thomas J."/>
            <person name="Beaudoing E."/>
            <person name="Pradervand S."/>
            <person name="Flegel V."/>
            <person name="Cook E.D."/>
            <person name="Fabbretti R."/>
            <person name="Stockinger H."/>
            <person name="Long L."/>
            <person name="Farmerie W.G."/>
            <person name="Oakey J."/>
            <person name="Boomsma J.J."/>
            <person name="Pamilo P."/>
            <person name="Yi S.V."/>
            <person name="Heinze J."/>
            <person name="Goodisman M.A."/>
            <person name="Farinelli L."/>
            <person name="Harshman K."/>
            <person name="Hulo N."/>
            <person name="Cerutti L."/>
            <person name="Xenarios I."/>
            <person name="Shoemaker D."/>
            <person name="Keller L."/>
        </authorList>
    </citation>
    <scope>NUCLEOTIDE SEQUENCE [LARGE SCALE GENOMIC DNA]</scope>
</reference>